<feature type="signal peptide" evidence="2">
    <location>
        <begin position="1"/>
        <end position="26"/>
    </location>
</feature>
<keyword evidence="1" id="KW-0812">Transmembrane</keyword>
<dbReference type="InterPro" id="IPR011089">
    <property type="entry name" value="GmrSD_C"/>
</dbReference>
<feature type="transmembrane region" description="Helical" evidence="1">
    <location>
        <begin position="290"/>
        <end position="308"/>
    </location>
</feature>
<keyword evidence="4" id="KW-0255">Endonuclease</keyword>
<keyword evidence="4" id="KW-0378">Hydrolase</keyword>
<organism evidence="4 5">
    <name type="scientific">Actinomyces graevenitzii</name>
    <dbReference type="NCBI Taxonomy" id="55565"/>
    <lineage>
        <taxon>Bacteria</taxon>
        <taxon>Bacillati</taxon>
        <taxon>Actinomycetota</taxon>
        <taxon>Actinomycetes</taxon>
        <taxon>Actinomycetales</taxon>
        <taxon>Actinomycetaceae</taxon>
        <taxon>Actinomyces</taxon>
    </lineage>
</organism>
<dbReference type="PANTHER" id="PTHR24094">
    <property type="entry name" value="SECRETED PROTEIN"/>
    <property type="match status" value="1"/>
</dbReference>
<protein>
    <submittedName>
        <fullName evidence="4">HNH endonuclease family protein</fullName>
    </submittedName>
</protein>
<feature type="domain" description="GmrSD restriction endonucleases C-terminal" evidence="3">
    <location>
        <begin position="125"/>
        <end position="200"/>
    </location>
</feature>
<reference evidence="4" key="1">
    <citation type="submission" date="2022-05" db="EMBL/GenBank/DDBJ databases">
        <title>Using nanopore sequencing to obtain complete genomes from saliva samples.</title>
        <authorList>
            <person name="Baker J.L."/>
        </authorList>
    </citation>
    <scope>NUCLEOTIDE SEQUENCE</scope>
    <source>
        <strain evidence="4">JCVI-JB-Ag32</strain>
    </source>
</reference>
<sequence>MFRFRNALPAALALALTASLATPVSAANDAPAIDSNWMSDSRVLSASQARQALAQLPNDAPAPKSWHGQGGRIGLFGPAWADVDSNGCDTRNDILGRDLKQADYSRAPGIQGRAKGKGQGTSSCRNATVWSGVLDDPYTAKTISYKRGTETSDAVQIDHVLPLAYVWAHGGWKWSASKRQQIANDPLNLLAVDGSSNQAKGACGPATCPSGDSAKGTWNPSNSRSWWPENSNYSCNYARRFVSVASAYHMGLPKADKNYLSKVLANCSDDGTTSTSNLTKIIKQQNPKTLLIAGVVLTIVGWLALYMLRSHLGSALGGTKKRSRSRRR</sequence>
<gene>
    <name evidence="4" type="ORF">M3I41_04570</name>
</gene>
<dbReference type="Pfam" id="PF07510">
    <property type="entry name" value="GmrSD_C"/>
    <property type="match status" value="1"/>
</dbReference>
<evidence type="ECO:0000313" key="5">
    <source>
        <dbReference type="Proteomes" id="UP000830236"/>
    </source>
</evidence>
<evidence type="ECO:0000256" key="2">
    <source>
        <dbReference type="SAM" id="SignalP"/>
    </source>
</evidence>
<name>A0A9E7DBX6_9ACTO</name>
<keyword evidence="1" id="KW-0472">Membrane</keyword>
<dbReference type="PANTHER" id="PTHR24094:SF15">
    <property type="entry name" value="AMP-DEPENDENT SYNTHETASE_LIGASE DOMAIN-CONTAINING PROTEIN-RELATED"/>
    <property type="match status" value="1"/>
</dbReference>
<dbReference type="KEGG" id="agh:M3I41_04570"/>
<keyword evidence="2" id="KW-0732">Signal</keyword>
<proteinExistence type="predicted"/>
<evidence type="ECO:0000256" key="1">
    <source>
        <dbReference type="SAM" id="Phobius"/>
    </source>
</evidence>
<dbReference type="AlphaFoldDB" id="A0A9E7DBX6"/>
<evidence type="ECO:0000313" key="4">
    <source>
        <dbReference type="EMBL" id="UQF78899.1"/>
    </source>
</evidence>
<dbReference type="EMBL" id="CP097095">
    <property type="protein sequence ID" value="UQF78899.1"/>
    <property type="molecule type" value="Genomic_DNA"/>
</dbReference>
<evidence type="ECO:0000259" key="3">
    <source>
        <dbReference type="Pfam" id="PF07510"/>
    </source>
</evidence>
<keyword evidence="4" id="KW-0540">Nuclease</keyword>
<dbReference type="GO" id="GO:0004519">
    <property type="term" value="F:endonuclease activity"/>
    <property type="evidence" value="ECO:0007669"/>
    <property type="project" value="UniProtKB-KW"/>
</dbReference>
<accession>A0A9E7DBX6</accession>
<feature type="chain" id="PRO_5038659812" evidence="2">
    <location>
        <begin position="27"/>
        <end position="328"/>
    </location>
</feature>
<dbReference type="Proteomes" id="UP000830236">
    <property type="component" value="Chromosome"/>
</dbReference>
<keyword evidence="1" id="KW-1133">Transmembrane helix</keyword>